<evidence type="ECO:0000256" key="1">
    <source>
        <dbReference type="ARBA" id="ARBA00022536"/>
    </source>
</evidence>
<dbReference type="SMART" id="SM00181">
    <property type="entry name" value="EGF"/>
    <property type="match status" value="3"/>
</dbReference>
<evidence type="ECO:0000256" key="2">
    <source>
        <dbReference type="ARBA" id="ARBA00022729"/>
    </source>
</evidence>
<dbReference type="PANTHER" id="PTHR24049:SF22">
    <property type="entry name" value="DROSOPHILA CRUMBS HOMOLOG"/>
    <property type="match status" value="1"/>
</dbReference>
<dbReference type="OrthoDB" id="418245at2759"/>
<evidence type="ECO:0000313" key="10">
    <source>
        <dbReference type="Proteomes" id="UP000299102"/>
    </source>
</evidence>
<dbReference type="GO" id="GO:0032991">
    <property type="term" value="C:protein-containing complex"/>
    <property type="evidence" value="ECO:0007669"/>
    <property type="project" value="TreeGrafter"/>
</dbReference>
<dbReference type="InterPro" id="IPR000742">
    <property type="entry name" value="EGF"/>
</dbReference>
<feature type="domain" description="EGF-like" evidence="8">
    <location>
        <begin position="322"/>
        <end position="357"/>
    </location>
</feature>
<dbReference type="GO" id="GO:0045197">
    <property type="term" value="P:establishment or maintenance of epithelial cell apical/basal polarity"/>
    <property type="evidence" value="ECO:0007669"/>
    <property type="project" value="TreeGrafter"/>
</dbReference>
<dbReference type="STRING" id="151549.A0A4C1TZR7"/>
<keyword evidence="2" id="KW-0732">Signal</keyword>
<feature type="disulfide bond" evidence="5">
    <location>
        <begin position="307"/>
        <end position="316"/>
    </location>
</feature>
<dbReference type="Proteomes" id="UP000299102">
    <property type="component" value="Unassembled WGS sequence"/>
</dbReference>
<dbReference type="GO" id="GO:0007157">
    <property type="term" value="P:heterophilic cell-cell adhesion via plasma membrane cell adhesion molecules"/>
    <property type="evidence" value="ECO:0007669"/>
    <property type="project" value="TreeGrafter"/>
</dbReference>
<reference evidence="9 10" key="1">
    <citation type="journal article" date="2019" name="Commun. Biol.">
        <title>The bagworm genome reveals a unique fibroin gene that provides high tensile strength.</title>
        <authorList>
            <person name="Kono N."/>
            <person name="Nakamura H."/>
            <person name="Ohtoshi R."/>
            <person name="Tomita M."/>
            <person name="Numata K."/>
            <person name="Arakawa K."/>
        </authorList>
    </citation>
    <scope>NUCLEOTIDE SEQUENCE [LARGE SCALE GENOMIC DNA]</scope>
</reference>
<evidence type="ECO:0000256" key="7">
    <source>
        <dbReference type="SAM" id="Phobius"/>
    </source>
</evidence>
<feature type="disulfide bond" evidence="5">
    <location>
        <begin position="347"/>
        <end position="356"/>
    </location>
</feature>
<keyword evidence="7" id="KW-0812">Transmembrane</keyword>
<gene>
    <name evidence="9" type="primary">FAT1</name>
    <name evidence="9" type="ORF">EVAR_102026_1</name>
</gene>
<evidence type="ECO:0000256" key="3">
    <source>
        <dbReference type="ARBA" id="ARBA00022737"/>
    </source>
</evidence>
<organism evidence="9 10">
    <name type="scientific">Eumeta variegata</name>
    <name type="common">Bagworm moth</name>
    <name type="synonym">Eumeta japonica</name>
    <dbReference type="NCBI Taxonomy" id="151549"/>
    <lineage>
        <taxon>Eukaryota</taxon>
        <taxon>Metazoa</taxon>
        <taxon>Ecdysozoa</taxon>
        <taxon>Arthropoda</taxon>
        <taxon>Hexapoda</taxon>
        <taxon>Insecta</taxon>
        <taxon>Pterygota</taxon>
        <taxon>Neoptera</taxon>
        <taxon>Endopterygota</taxon>
        <taxon>Lepidoptera</taxon>
        <taxon>Glossata</taxon>
        <taxon>Ditrysia</taxon>
        <taxon>Tineoidea</taxon>
        <taxon>Psychidae</taxon>
        <taxon>Oiketicinae</taxon>
        <taxon>Eumeta</taxon>
    </lineage>
</organism>
<protein>
    <submittedName>
        <fullName evidence="9">Protocadherin Fat 1</fullName>
    </submittedName>
</protein>
<feature type="domain" description="EGF-like" evidence="8">
    <location>
        <begin position="359"/>
        <end position="395"/>
    </location>
</feature>
<keyword evidence="7" id="KW-1133">Transmembrane helix</keyword>
<feature type="domain" description="EGF-like" evidence="8">
    <location>
        <begin position="281"/>
        <end position="317"/>
    </location>
</feature>
<keyword evidence="10" id="KW-1185">Reference proteome</keyword>
<name>A0A4C1TZR7_EUMVA</name>
<evidence type="ECO:0000256" key="5">
    <source>
        <dbReference type="PROSITE-ProRule" id="PRU00076"/>
    </source>
</evidence>
<keyword evidence="3" id="KW-0677">Repeat</keyword>
<comment type="caution">
    <text evidence="9">The sequence shown here is derived from an EMBL/GenBank/DDBJ whole genome shotgun (WGS) entry which is preliminary data.</text>
</comment>
<feature type="region of interest" description="Disordered" evidence="6">
    <location>
        <begin position="1"/>
        <end position="33"/>
    </location>
</feature>
<feature type="compositionally biased region" description="Pro residues" evidence="6">
    <location>
        <begin position="1"/>
        <end position="12"/>
    </location>
</feature>
<dbReference type="PANTHER" id="PTHR24049">
    <property type="entry name" value="CRUMBS FAMILY MEMBER"/>
    <property type="match status" value="1"/>
</dbReference>
<dbReference type="InterPro" id="IPR051022">
    <property type="entry name" value="Notch_Cell-Fate_Det"/>
</dbReference>
<proteinExistence type="predicted"/>
<feature type="transmembrane region" description="Helical" evidence="7">
    <location>
        <begin position="443"/>
        <end position="463"/>
    </location>
</feature>
<evidence type="ECO:0000259" key="8">
    <source>
        <dbReference type="PROSITE" id="PS50026"/>
    </source>
</evidence>
<keyword evidence="4 5" id="KW-1015">Disulfide bond</keyword>
<dbReference type="PROSITE" id="PS00022">
    <property type="entry name" value="EGF_1"/>
    <property type="match status" value="2"/>
</dbReference>
<keyword evidence="1 5" id="KW-0245">EGF-like domain</keyword>
<evidence type="ECO:0000313" key="9">
    <source>
        <dbReference type="EMBL" id="GBP19480.1"/>
    </source>
</evidence>
<accession>A0A4C1TZR7</accession>
<evidence type="ECO:0000256" key="4">
    <source>
        <dbReference type="ARBA" id="ARBA00023157"/>
    </source>
</evidence>
<dbReference type="AlphaFoldDB" id="A0A4C1TZR7"/>
<dbReference type="PROSITE" id="PS50026">
    <property type="entry name" value="EGF_3"/>
    <property type="match status" value="3"/>
</dbReference>
<dbReference type="EMBL" id="BGZK01000109">
    <property type="protein sequence ID" value="GBP19480.1"/>
    <property type="molecule type" value="Genomic_DNA"/>
</dbReference>
<evidence type="ECO:0000256" key="6">
    <source>
        <dbReference type="SAM" id="MobiDB-lite"/>
    </source>
</evidence>
<sequence length="494" mass="54239">MSAPVDAPPQPEAGPLRSSRPSTSSGARGPVRGLDRHLSDNLDLVCVSKNHFDFGNGVYENGVWSSSAGGVTSAPLLEVQLGARGAPVRPFRDAAILTDGLFISESEVLSVRIKTDANVTGKGFFAHYKTVSHFNISRVVELRDARAGRLTPLNWPAAAPSNGKIRTRLVAPHNHILSVAFAQTTLVLNDEDLWPCGEKKGWTEVVDSYTDNNGTRWILCEIGRHRRKIESATPLLINSYLHSLIITQVAGDQGVGLNVSVLVSEDSNYHSKILMLPEETSLESCYPNPCLHGGFCASDDAKHFCQCPGYYTGIFCLLTACDRSPCAFGNCTLSPSRADGEGFECACAAGWRGRRCNERIRPCAARPCNNRGACSERDGTFMCQCNPSWKGKSRGVVSDSLSDMQHIRRRRRAFEDEAVRLCEIPNPTPNITSLGTRMMQEPFWLGLFAVFSVLGVIGLVWCAKRHFPEKIEKLLAEEADRCARREYGLLEHSP</sequence>
<keyword evidence="7" id="KW-0472">Membrane</keyword>
<dbReference type="GO" id="GO:0005886">
    <property type="term" value="C:plasma membrane"/>
    <property type="evidence" value="ECO:0007669"/>
    <property type="project" value="TreeGrafter"/>
</dbReference>
<comment type="caution">
    <text evidence="5">Lacks conserved residue(s) required for the propagation of feature annotation.</text>
</comment>
<dbReference type="Pfam" id="PF00008">
    <property type="entry name" value="EGF"/>
    <property type="match status" value="1"/>
</dbReference>
<dbReference type="PROSITE" id="PS01186">
    <property type="entry name" value="EGF_2"/>
    <property type="match status" value="1"/>
</dbReference>
<dbReference type="Gene3D" id="2.10.25.10">
    <property type="entry name" value="Laminin"/>
    <property type="match status" value="3"/>
</dbReference>
<dbReference type="SUPFAM" id="SSF57196">
    <property type="entry name" value="EGF/Laminin"/>
    <property type="match status" value="2"/>
</dbReference>